<evidence type="ECO:0000256" key="2">
    <source>
        <dbReference type="ARBA" id="ARBA00022448"/>
    </source>
</evidence>
<proteinExistence type="predicted"/>
<evidence type="ECO:0000259" key="9">
    <source>
        <dbReference type="PROSITE" id="PS50196"/>
    </source>
</evidence>
<comment type="caution">
    <text evidence="10">The sequence shown here is derived from an EMBL/GenBank/DDBJ whole genome shotgun (WGS) entry which is preliminary data.</text>
</comment>
<dbReference type="Gene3D" id="2.30.29.30">
    <property type="entry name" value="Pleckstrin-homology domain (PH domain)/Phosphotyrosine-binding domain (PTB)"/>
    <property type="match status" value="1"/>
</dbReference>
<dbReference type="GO" id="GO:0015031">
    <property type="term" value="P:protein transport"/>
    <property type="evidence" value="ECO:0007669"/>
    <property type="project" value="UniProtKB-KW"/>
</dbReference>
<evidence type="ECO:0000256" key="6">
    <source>
        <dbReference type="ARBA" id="ARBA00023132"/>
    </source>
</evidence>
<dbReference type="SMART" id="SM00160">
    <property type="entry name" value="RanBD"/>
    <property type="match status" value="1"/>
</dbReference>
<evidence type="ECO:0000256" key="5">
    <source>
        <dbReference type="ARBA" id="ARBA00023010"/>
    </source>
</evidence>
<feature type="compositionally biased region" description="Basic and acidic residues" evidence="8">
    <location>
        <begin position="1"/>
        <end position="15"/>
    </location>
</feature>
<feature type="region of interest" description="Disordered" evidence="8">
    <location>
        <begin position="100"/>
        <end position="137"/>
    </location>
</feature>
<feature type="compositionally biased region" description="Low complexity" evidence="8">
    <location>
        <begin position="180"/>
        <end position="194"/>
    </location>
</feature>
<evidence type="ECO:0000313" key="10">
    <source>
        <dbReference type="EMBL" id="GMK58019.1"/>
    </source>
</evidence>
<feature type="region of interest" description="Disordered" evidence="8">
    <location>
        <begin position="180"/>
        <end position="214"/>
    </location>
</feature>
<feature type="compositionally biased region" description="Polar residues" evidence="8">
    <location>
        <begin position="203"/>
        <end position="214"/>
    </location>
</feature>
<dbReference type="EMBL" id="BTCM01000005">
    <property type="protein sequence ID" value="GMK58019.1"/>
    <property type="molecule type" value="Genomic_DNA"/>
</dbReference>
<evidence type="ECO:0000256" key="3">
    <source>
        <dbReference type="ARBA" id="ARBA00022816"/>
    </source>
</evidence>
<keyword evidence="11" id="KW-1185">Reference proteome</keyword>
<feature type="region of interest" description="Disordered" evidence="8">
    <location>
        <begin position="332"/>
        <end position="600"/>
    </location>
</feature>
<reference evidence="10" key="1">
    <citation type="journal article" date="2023" name="BMC Genomics">
        <title>Chromosome-level genome assemblies of Cutaneotrichosporon spp. (Trichosporonales, Basidiomycota) reveal imbalanced evolution between nucleotide sequences and chromosome synteny.</title>
        <authorList>
            <person name="Kobayashi Y."/>
            <person name="Kayamori A."/>
            <person name="Aoki K."/>
            <person name="Shiwa Y."/>
            <person name="Matsutani M."/>
            <person name="Fujita N."/>
            <person name="Sugita T."/>
            <person name="Iwasaki W."/>
            <person name="Tanaka N."/>
            <person name="Takashima M."/>
        </authorList>
    </citation>
    <scope>NUCLEOTIDE SEQUENCE</scope>
    <source>
        <strain evidence="10">HIS016</strain>
    </source>
</reference>
<gene>
    <name evidence="10" type="ORF">CspeluHIS016_0500510</name>
</gene>
<evidence type="ECO:0000256" key="4">
    <source>
        <dbReference type="ARBA" id="ARBA00022927"/>
    </source>
</evidence>
<dbReference type="GO" id="GO:0005643">
    <property type="term" value="C:nuclear pore"/>
    <property type="evidence" value="ECO:0007669"/>
    <property type="project" value="UniProtKB-SubCell"/>
</dbReference>
<dbReference type="Pfam" id="PF00638">
    <property type="entry name" value="Ran_BP1"/>
    <property type="match status" value="1"/>
</dbReference>
<keyword evidence="5" id="KW-0811">Translocation</keyword>
<evidence type="ECO:0000256" key="7">
    <source>
        <dbReference type="ARBA" id="ARBA00023242"/>
    </source>
</evidence>
<feature type="compositionally biased region" description="Low complexity" evidence="8">
    <location>
        <begin position="501"/>
        <end position="517"/>
    </location>
</feature>
<evidence type="ECO:0000256" key="8">
    <source>
        <dbReference type="SAM" id="MobiDB-lite"/>
    </source>
</evidence>
<keyword evidence="6" id="KW-0906">Nuclear pore complex</keyword>
<feature type="domain" description="RanBD1" evidence="9">
    <location>
        <begin position="594"/>
        <end position="706"/>
    </location>
</feature>
<keyword evidence="3" id="KW-0509">mRNA transport</keyword>
<evidence type="ECO:0000256" key="1">
    <source>
        <dbReference type="ARBA" id="ARBA00004567"/>
    </source>
</evidence>
<dbReference type="Proteomes" id="UP001222932">
    <property type="component" value="Unassembled WGS sequence"/>
</dbReference>
<dbReference type="Pfam" id="PF08911">
    <property type="entry name" value="NUP50"/>
    <property type="match status" value="1"/>
</dbReference>
<keyword evidence="7" id="KW-0539">Nucleus</keyword>
<sequence>MAKRGADGQKTRDDASDNEEEDPGVRTQALKPVEGRQIRGIPKRKGVAPSPLAFGGSGGSNGSSSSSAPPPVAAPPPSVPSGGFGGFSFGKNAALVPIATAPSSTPASGFSFGSTDKSKEKEDEAMDDSSKPAFGGFSFGKAAAPAEKAADRAAAAKPAFSGFNFGGKAAVPAPISAPTAAPTPSFAPTASSNAKESARPAQRPSSGILPSQSVPPNDGEVAYYTALRGLNAAFLRFVSRTITSNEFINLGAVLPDLMRQYEGYLEESSAKAGWKPAPAAAPSAQAFAKIAEKEVEKGKPSQEENEKSPAPVFSVAAKKSSDAVNAAAAAVLAEKDEPEKKKKDEPKKGQGFSFGASKPPGLFAFAPSAPLVPTTPDSKTFSPAEKLGKFGADGTAPQLPFGKASTPSKGPSTGFSFGSAEKNGQPDQPSSQGVPASNSLFSFGSGTAAPKEADKPAFSFGTSSTDKPAEKSAFSFGSASSSKPADKPFSFGSSGSGFTFGGSQDNKAEADNAVANKAADKPTDKPPFSFGSSPTAPKPFSFGSSAPTFSFGSSSSTPAVSSPASTNPAPATSTPAPEAPAEEESKNLAETEGAGEEGETTVYEQRGKLFDLEGGKNTVVGLGQLKLKRGEDGKRRLLMRADGSGTVVLNMGLHDAFKATAEGKHVRFIGFDLEGKMKPFALMVKTPDFAKALAEALTKEVAELKK</sequence>
<dbReference type="GO" id="GO:0051028">
    <property type="term" value="P:mRNA transport"/>
    <property type="evidence" value="ECO:0007669"/>
    <property type="project" value="UniProtKB-KW"/>
</dbReference>
<accession>A0AAD3TWA9</accession>
<feature type="compositionally biased region" description="Low complexity" evidence="8">
    <location>
        <begin position="472"/>
        <end position="482"/>
    </location>
</feature>
<keyword evidence="2" id="KW-0813">Transport</keyword>
<dbReference type="SUPFAM" id="SSF50729">
    <property type="entry name" value="PH domain-like"/>
    <property type="match status" value="1"/>
</dbReference>
<feature type="compositionally biased region" description="Polar residues" evidence="8">
    <location>
        <begin position="101"/>
        <end position="115"/>
    </location>
</feature>
<dbReference type="CDD" id="cd13170">
    <property type="entry name" value="RanBD_NUP50"/>
    <property type="match status" value="1"/>
</dbReference>
<dbReference type="PROSITE" id="PS50196">
    <property type="entry name" value="RANBD1"/>
    <property type="match status" value="1"/>
</dbReference>
<feature type="compositionally biased region" description="Basic and acidic residues" evidence="8">
    <location>
        <begin position="333"/>
        <end position="348"/>
    </location>
</feature>
<reference evidence="10" key="2">
    <citation type="submission" date="2023-06" db="EMBL/GenBank/DDBJ databases">
        <authorList>
            <person name="Kobayashi Y."/>
            <person name="Kayamori A."/>
            <person name="Aoki K."/>
            <person name="Shiwa Y."/>
            <person name="Fujita N."/>
            <person name="Sugita T."/>
            <person name="Iwasaki W."/>
            <person name="Tanaka N."/>
            <person name="Takashima M."/>
        </authorList>
    </citation>
    <scope>NUCLEOTIDE SEQUENCE</scope>
    <source>
        <strain evidence="10">HIS016</strain>
    </source>
</reference>
<feature type="compositionally biased region" description="Low complexity" evidence="8">
    <location>
        <begin position="539"/>
        <end position="576"/>
    </location>
</feature>
<dbReference type="InterPro" id="IPR015007">
    <property type="entry name" value="NUP2/50/61"/>
</dbReference>
<protein>
    <recommendedName>
        <fullName evidence="9">RanBD1 domain-containing protein</fullName>
    </recommendedName>
</protein>
<keyword evidence="4" id="KW-0653">Protein transport</keyword>
<feature type="compositionally biased region" description="Polar residues" evidence="8">
    <location>
        <begin position="405"/>
        <end position="416"/>
    </location>
</feature>
<dbReference type="InterPro" id="IPR011993">
    <property type="entry name" value="PH-like_dom_sf"/>
</dbReference>
<feature type="compositionally biased region" description="Pro residues" evidence="8">
    <location>
        <begin position="68"/>
        <end position="79"/>
    </location>
</feature>
<feature type="region of interest" description="Disordered" evidence="8">
    <location>
        <begin position="1"/>
        <end position="86"/>
    </location>
</feature>
<dbReference type="InterPro" id="IPR053074">
    <property type="entry name" value="NPC_Nucleoporin"/>
</dbReference>
<evidence type="ECO:0000313" key="11">
    <source>
        <dbReference type="Proteomes" id="UP001222932"/>
    </source>
</evidence>
<dbReference type="PANTHER" id="PTHR38697:SF1">
    <property type="entry name" value="NUCLEAR PORE COMPLEX PROTEIN SIMILAR TO S. CEREVISIAE NUP2 (EUROFUNG)"/>
    <property type="match status" value="1"/>
</dbReference>
<organism evidence="10 11">
    <name type="scientific">Cutaneotrichosporon spelunceum</name>
    <dbReference type="NCBI Taxonomy" id="1672016"/>
    <lineage>
        <taxon>Eukaryota</taxon>
        <taxon>Fungi</taxon>
        <taxon>Dikarya</taxon>
        <taxon>Basidiomycota</taxon>
        <taxon>Agaricomycotina</taxon>
        <taxon>Tremellomycetes</taxon>
        <taxon>Trichosporonales</taxon>
        <taxon>Trichosporonaceae</taxon>
        <taxon>Cutaneotrichosporon</taxon>
    </lineage>
</organism>
<dbReference type="AlphaFoldDB" id="A0AAD3TWA9"/>
<dbReference type="InterPro" id="IPR000156">
    <property type="entry name" value="Ran_bind_dom"/>
</dbReference>
<comment type="subcellular location">
    <subcellularLocation>
        <location evidence="1">Nucleus</location>
        <location evidence="1">Nuclear pore complex</location>
    </subcellularLocation>
</comment>
<name>A0AAD3TWA9_9TREE</name>
<dbReference type="PANTHER" id="PTHR38697">
    <property type="entry name" value="NUCLEAR PORE COMPLEX PROTEIN SIMILAR TO S. CEREVISIAE NUP2 (EUROFUNG)"/>
    <property type="match status" value="1"/>
</dbReference>
<feature type="compositionally biased region" description="Polar residues" evidence="8">
    <location>
        <begin position="425"/>
        <end position="445"/>
    </location>
</feature>